<comment type="caution">
    <text evidence="1">The sequence shown here is derived from an EMBL/GenBank/DDBJ whole genome shotgun (WGS) entry which is preliminary data.</text>
</comment>
<evidence type="ECO:0000313" key="1">
    <source>
        <dbReference type="EMBL" id="CAD8207696.1"/>
    </source>
</evidence>
<dbReference type="AlphaFoldDB" id="A0A8S1Y1P5"/>
<organism evidence="1 2">
    <name type="scientific">Paramecium octaurelia</name>
    <dbReference type="NCBI Taxonomy" id="43137"/>
    <lineage>
        <taxon>Eukaryota</taxon>
        <taxon>Sar</taxon>
        <taxon>Alveolata</taxon>
        <taxon>Ciliophora</taxon>
        <taxon>Intramacronucleata</taxon>
        <taxon>Oligohymenophorea</taxon>
        <taxon>Peniculida</taxon>
        <taxon>Parameciidae</taxon>
        <taxon>Paramecium</taxon>
    </lineage>
</organism>
<dbReference type="Proteomes" id="UP000683925">
    <property type="component" value="Unassembled WGS sequence"/>
</dbReference>
<gene>
    <name evidence="1" type="ORF">POCTA_138.1.T1410168</name>
</gene>
<reference evidence="1" key="1">
    <citation type="submission" date="2021-01" db="EMBL/GenBank/DDBJ databases">
        <authorList>
            <consortium name="Genoscope - CEA"/>
            <person name="William W."/>
        </authorList>
    </citation>
    <scope>NUCLEOTIDE SEQUENCE</scope>
</reference>
<proteinExistence type="predicted"/>
<keyword evidence="2" id="KW-1185">Reference proteome</keyword>
<evidence type="ECO:0000313" key="2">
    <source>
        <dbReference type="Proteomes" id="UP000683925"/>
    </source>
</evidence>
<sequence length="53" mass="6527">MICYFKPIEIFCLLHRIYVHLRLNLPVSIQFKLVRIWKVCIMTHLIEVMNQRI</sequence>
<dbReference type="EMBL" id="CAJJDP010000142">
    <property type="protein sequence ID" value="CAD8207696.1"/>
    <property type="molecule type" value="Genomic_DNA"/>
</dbReference>
<accession>A0A8S1Y1P5</accession>
<protein>
    <submittedName>
        <fullName evidence="1">Uncharacterized protein</fullName>
    </submittedName>
</protein>
<name>A0A8S1Y1P5_PAROT</name>